<dbReference type="HAMAP" id="MF_00373">
    <property type="entry name" value="Ribosomal_bL28"/>
    <property type="match status" value="1"/>
</dbReference>
<dbReference type="InterPro" id="IPR050096">
    <property type="entry name" value="Bacterial_rp_bL28"/>
</dbReference>
<evidence type="ECO:0000256" key="1">
    <source>
        <dbReference type="ARBA" id="ARBA00008760"/>
    </source>
</evidence>
<gene>
    <name evidence="5 6" type="primary">rpmB</name>
    <name evidence="6" type="ORF">ENW48_09090</name>
</gene>
<dbReference type="GO" id="GO:0005840">
    <property type="term" value="C:ribosome"/>
    <property type="evidence" value="ECO:0007669"/>
    <property type="project" value="UniProtKB-KW"/>
</dbReference>
<proteinExistence type="inferred from homology"/>
<sequence>MAYLCEICGKRPGVGNNVSHANNRTKRRWKPNLQRVRAVHQGSVRFIRVCTRCLRSGYVVKPT</sequence>
<evidence type="ECO:0000256" key="3">
    <source>
        <dbReference type="ARBA" id="ARBA00023274"/>
    </source>
</evidence>
<dbReference type="AlphaFoldDB" id="A0A7C5EQE7"/>
<protein>
    <recommendedName>
        <fullName evidence="4 5">Large ribosomal subunit protein bL28</fullName>
    </recommendedName>
</protein>
<dbReference type="NCBIfam" id="TIGR00009">
    <property type="entry name" value="L28"/>
    <property type="match status" value="1"/>
</dbReference>
<comment type="caution">
    <text evidence="6">The sequence shown here is derived from an EMBL/GenBank/DDBJ whole genome shotgun (WGS) entry which is preliminary data.</text>
</comment>
<keyword evidence="3 5" id="KW-0687">Ribonucleoprotein</keyword>
<evidence type="ECO:0000256" key="4">
    <source>
        <dbReference type="ARBA" id="ARBA00035174"/>
    </source>
</evidence>
<dbReference type="InterPro" id="IPR034704">
    <property type="entry name" value="Ribosomal_bL28/bL31-like_sf"/>
</dbReference>
<keyword evidence="2 5" id="KW-0689">Ribosomal protein</keyword>
<name>A0A7C5EQE7_9BACT</name>
<dbReference type="GO" id="GO:0003735">
    <property type="term" value="F:structural constituent of ribosome"/>
    <property type="evidence" value="ECO:0007669"/>
    <property type="project" value="InterPro"/>
</dbReference>
<comment type="similarity">
    <text evidence="1 5">Belongs to the bacterial ribosomal protein bL28 family.</text>
</comment>
<evidence type="ECO:0000256" key="5">
    <source>
        <dbReference type="HAMAP-Rule" id="MF_00373"/>
    </source>
</evidence>
<dbReference type="InterPro" id="IPR037147">
    <property type="entry name" value="Ribosomal_bL28_sf"/>
</dbReference>
<dbReference type="Pfam" id="PF00830">
    <property type="entry name" value="Ribosomal_L28"/>
    <property type="match status" value="1"/>
</dbReference>
<dbReference type="InterPro" id="IPR026569">
    <property type="entry name" value="Ribosomal_bL28"/>
</dbReference>
<dbReference type="PANTHER" id="PTHR39080">
    <property type="entry name" value="50S RIBOSOMAL PROTEIN L28"/>
    <property type="match status" value="1"/>
</dbReference>
<dbReference type="SUPFAM" id="SSF143800">
    <property type="entry name" value="L28p-like"/>
    <property type="match status" value="1"/>
</dbReference>
<reference evidence="6" key="1">
    <citation type="journal article" date="2020" name="mSystems">
        <title>Genome- and Community-Level Interaction Insights into Carbon Utilization and Element Cycling Functions of Hydrothermarchaeota in Hydrothermal Sediment.</title>
        <authorList>
            <person name="Zhou Z."/>
            <person name="Liu Y."/>
            <person name="Xu W."/>
            <person name="Pan J."/>
            <person name="Luo Z.H."/>
            <person name="Li M."/>
        </authorList>
    </citation>
    <scope>NUCLEOTIDE SEQUENCE [LARGE SCALE GENOMIC DNA]</scope>
    <source>
        <strain evidence="6">SpSt-853</strain>
    </source>
</reference>
<dbReference type="GO" id="GO:1990904">
    <property type="term" value="C:ribonucleoprotein complex"/>
    <property type="evidence" value="ECO:0007669"/>
    <property type="project" value="UniProtKB-KW"/>
</dbReference>
<dbReference type="GO" id="GO:0006412">
    <property type="term" value="P:translation"/>
    <property type="evidence" value="ECO:0007669"/>
    <property type="project" value="UniProtKB-UniRule"/>
</dbReference>
<dbReference type="EMBL" id="DTKJ01000059">
    <property type="protein sequence ID" value="HGZ12361.1"/>
    <property type="molecule type" value="Genomic_DNA"/>
</dbReference>
<accession>A0A7C5EQE7</accession>
<dbReference type="InterPro" id="IPR001383">
    <property type="entry name" value="Ribosomal_bL28_bact-type"/>
</dbReference>
<dbReference type="PANTHER" id="PTHR39080:SF1">
    <property type="entry name" value="LARGE RIBOSOMAL SUBUNIT PROTEIN BL28A"/>
    <property type="match status" value="1"/>
</dbReference>
<dbReference type="Gene3D" id="2.30.170.40">
    <property type="entry name" value="Ribosomal protein L28/L24"/>
    <property type="match status" value="1"/>
</dbReference>
<evidence type="ECO:0000313" key="6">
    <source>
        <dbReference type="EMBL" id="HGZ12361.1"/>
    </source>
</evidence>
<evidence type="ECO:0000256" key="2">
    <source>
        <dbReference type="ARBA" id="ARBA00022980"/>
    </source>
</evidence>
<organism evidence="6">
    <name type="scientific">Desulfobacca acetoxidans</name>
    <dbReference type="NCBI Taxonomy" id="60893"/>
    <lineage>
        <taxon>Bacteria</taxon>
        <taxon>Pseudomonadati</taxon>
        <taxon>Thermodesulfobacteriota</taxon>
        <taxon>Desulfobaccia</taxon>
        <taxon>Desulfobaccales</taxon>
        <taxon>Desulfobaccaceae</taxon>
        <taxon>Desulfobacca</taxon>
    </lineage>
</organism>